<feature type="region of interest" description="Disordered" evidence="1">
    <location>
        <begin position="75"/>
        <end position="100"/>
    </location>
</feature>
<evidence type="ECO:0000313" key="3">
    <source>
        <dbReference type="Proteomes" id="UP000275078"/>
    </source>
</evidence>
<proteinExistence type="predicted"/>
<gene>
    <name evidence="2" type="ORF">BJ508DRAFT_218616</name>
</gene>
<feature type="compositionally biased region" description="Basic and acidic residues" evidence="1">
    <location>
        <begin position="86"/>
        <end position="100"/>
    </location>
</feature>
<accession>A0A3N4H885</accession>
<name>A0A3N4H885_ASCIM</name>
<dbReference type="EMBL" id="ML119994">
    <property type="protein sequence ID" value="RPA70985.1"/>
    <property type="molecule type" value="Genomic_DNA"/>
</dbReference>
<dbReference type="OrthoDB" id="3763505at2759"/>
<reference evidence="2 3" key="1">
    <citation type="journal article" date="2018" name="Nat. Ecol. Evol.">
        <title>Pezizomycetes genomes reveal the molecular basis of ectomycorrhizal truffle lifestyle.</title>
        <authorList>
            <person name="Murat C."/>
            <person name="Payen T."/>
            <person name="Noel B."/>
            <person name="Kuo A."/>
            <person name="Morin E."/>
            <person name="Chen J."/>
            <person name="Kohler A."/>
            <person name="Krizsan K."/>
            <person name="Balestrini R."/>
            <person name="Da Silva C."/>
            <person name="Montanini B."/>
            <person name="Hainaut M."/>
            <person name="Levati E."/>
            <person name="Barry K.W."/>
            <person name="Belfiori B."/>
            <person name="Cichocki N."/>
            <person name="Clum A."/>
            <person name="Dockter R.B."/>
            <person name="Fauchery L."/>
            <person name="Guy J."/>
            <person name="Iotti M."/>
            <person name="Le Tacon F."/>
            <person name="Lindquist E.A."/>
            <person name="Lipzen A."/>
            <person name="Malagnac F."/>
            <person name="Mello A."/>
            <person name="Molinier V."/>
            <person name="Miyauchi S."/>
            <person name="Poulain J."/>
            <person name="Riccioni C."/>
            <person name="Rubini A."/>
            <person name="Sitrit Y."/>
            <person name="Splivallo R."/>
            <person name="Traeger S."/>
            <person name="Wang M."/>
            <person name="Zifcakova L."/>
            <person name="Wipf D."/>
            <person name="Zambonelli A."/>
            <person name="Paolocci F."/>
            <person name="Nowrousian M."/>
            <person name="Ottonello S."/>
            <person name="Baldrian P."/>
            <person name="Spatafora J.W."/>
            <person name="Henrissat B."/>
            <person name="Nagy L.G."/>
            <person name="Aury J.M."/>
            <person name="Wincker P."/>
            <person name="Grigoriev I.V."/>
            <person name="Bonfante P."/>
            <person name="Martin F.M."/>
        </authorList>
    </citation>
    <scope>NUCLEOTIDE SEQUENCE [LARGE SCALE GENOMIC DNA]</scope>
    <source>
        <strain evidence="2 3">RN42</strain>
    </source>
</reference>
<dbReference type="AlphaFoldDB" id="A0A3N4H885"/>
<evidence type="ECO:0000256" key="1">
    <source>
        <dbReference type="SAM" id="MobiDB-lite"/>
    </source>
</evidence>
<keyword evidence="3" id="KW-1185">Reference proteome</keyword>
<dbReference type="Proteomes" id="UP000275078">
    <property type="component" value="Unassembled WGS sequence"/>
</dbReference>
<sequence length="100" mass="11253">RDSKTYSTKDSRVVTHRSTNLAIRSLTMGERTGSRIFFNLWPYVPTVQKICSSVTSINRTPLEAKIALIWVLPPKDNMSSSSTSEKSQDDKHRDVAPINS</sequence>
<organism evidence="2 3">
    <name type="scientific">Ascobolus immersus RN42</name>
    <dbReference type="NCBI Taxonomy" id="1160509"/>
    <lineage>
        <taxon>Eukaryota</taxon>
        <taxon>Fungi</taxon>
        <taxon>Dikarya</taxon>
        <taxon>Ascomycota</taxon>
        <taxon>Pezizomycotina</taxon>
        <taxon>Pezizomycetes</taxon>
        <taxon>Pezizales</taxon>
        <taxon>Ascobolaceae</taxon>
        <taxon>Ascobolus</taxon>
    </lineage>
</organism>
<evidence type="ECO:0000313" key="2">
    <source>
        <dbReference type="EMBL" id="RPA70985.1"/>
    </source>
</evidence>
<protein>
    <submittedName>
        <fullName evidence="2">Uncharacterized protein</fullName>
    </submittedName>
</protein>
<feature type="non-terminal residue" evidence="2">
    <location>
        <position position="1"/>
    </location>
</feature>